<dbReference type="InterPro" id="IPR057655">
    <property type="entry name" value="STIL_CC"/>
</dbReference>
<feature type="compositionally biased region" description="Acidic residues" evidence="2">
    <location>
        <begin position="20"/>
        <end position="51"/>
    </location>
</feature>
<feature type="compositionally biased region" description="Low complexity" evidence="2">
    <location>
        <begin position="840"/>
        <end position="855"/>
    </location>
</feature>
<proteinExistence type="predicted"/>
<evidence type="ECO:0000313" key="6">
    <source>
        <dbReference type="EMBL" id="KAK7888738.1"/>
    </source>
</evidence>
<sequence>MASKRRLSVTEALKMLQNIDEADSGGDGESDDDSWAVDSSAESDSESEAEDVQPPPKRSRTTSVSGANIRPTDNTQDAQPSSSVQRLSGGSASGDSVQAASQPPATTRERSHPPLPSIDAQHERERGKDGTIWTLVNGEERGRRQSQNVLTEAEGPTTYARRRVQDPLTSFMCLMDADTLEHIRACTVSEAHRVLGNTSWQMEVDELLAFIALVYVRGAKGGRTLELSSFWSADWGLPYFKETMARNRFQAIMRFLRLDQKETRNARLESNKFALASEVWESFVSNCILCYKPGPDITIDEQLLPTKARCPFTQYMANKPDKFGIKFWVAADVNTKYMLNAAPYLGKDVTRTPGQRLGDSVVLKLAEPFTGKGRNITTDNFFTSLDLARALQEQKTSLVGTMNKKRRELPPSVQEKRPLFSSKVLKSAHATLTIYQGKAKTNVSILSTVHTSAGTLSGPKAKPEPVVYYNRTKVGVDVLDQMLRMYSVKAATRRWPVAVFYNILDMAAVNAWILYKKCMGSKISRRDFIFELANALRANHMSAKERPAVPVPVSVAFEQGADLERRRQCQVRKNCSKNRSKDACVRCRKVVCGQCAGGVSVICVNCKALVLSESGCFLLLLFASTHRAPQFFQCKANGPELSYQLLSGHQTTTLYQQVSSVEGQTLKCLLSSQTSSRQTELYRQAHSRFSGSLGRSPAAALSVTDQDSGVEDEDLSPRPSPSPHLPPAQQARRIQPSVPELSLLIDGSFTSNHDSASAAPNKPQAPPLPASDRKPASPLHLHSTPYSNLPSNCACCKTGEYQCTTIHAEGSQQQQKTQQKTPLSYQNCSPVLQNVQGRHSSPSNRSQSPSNRRQSFTNQPQTSPVSQNHQTTKQQVGFLSSSTPPPPPSPAALITPQQPSPNTQTPILTCNAQHALPFLNPANHNCATETQTQPNLALNLFHTPQNVGKVIKSTASFSNSHLLSGNQDFLQQNVTQSPHSHSVNTHFQPQSLNNAAGVPSLNCGNLPQSSCGQVVHTAPFPPSSLAPPHIQSLAPPPPPVACANRCCEQQVALSSGEAYQLLLQQDRQLRLLQQQVQMLLEAQGKLQSTQQQTQTQTKSTASVAVGTGASLFWPEPPPLRRDSSTSPPPVLCRSVSPPSALHSRSRTSPPSRRESCDQAELRAEKNATSSTGTPSSPAPSQNGLSSVDSPVLGESASMYGPQDDHQGTFYHNLMTQLNSRLREDDQTKQEVNESKQEEDIQRRSPDRPRSPSLSSLSSSSPAPAPGQVQSPVQALLQVQTTALAPLQVQSPLQAPVQSCKKKKKPSRACGDGGEQDLVVSATLRRLQQLGVNLDKQELSESERTRARAVESAR</sequence>
<keyword evidence="7" id="KW-1185">Reference proteome</keyword>
<name>A0AAW0N0X9_9GOBI</name>
<feature type="region of interest" description="Disordered" evidence="2">
    <location>
        <begin position="1291"/>
        <end position="1314"/>
    </location>
</feature>
<dbReference type="InterPro" id="IPR029526">
    <property type="entry name" value="PGBD"/>
</dbReference>
<feature type="coiled-coil region" evidence="1">
    <location>
        <begin position="1062"/>
        <end position="1092"/>
    </location>
</feature>
<organism evidence="6 7">
    <name type="scientific">Mugilogobius chulae</name>
    <name type="common">yellowstripe goby</name>
    <dbReference type="NCBI Taxonomy" id="88201"/>
    <lineage>
        <taxon>Eukaryota</taxon>
        <taxon>Metazoa</taxon>
        <taxon>Chordata</taxon>
        <taxon>Craniata</taxon>
        <taxon>Vertebrata</taxon>
        <taxon>Euteleostomi</taxon>
        <taxon>Actinopterygii</taxon>
        <taxon>Neopterygii</taxon>
        <taxon>Teleostei</taxon>
        <taxon>Neoteleostei</taxon>
        <taxon>Acanthomorphata</taxon>
        <taxon>Gobiaria</taxon>
        <taxon>Gobiiformes</taxon>
        <taxon>Gobioidei</taxon>
        <taxon>Gobiidae</taxon>
        <taxon>Gobionellinae</taxon>
        <taxon>Mugilogobius</taxon>
    </lineage>
</organism>
<dbReference type="EMBL" id="JBBPFD010000018">
    <property type="protein sequence ID" value="KAK7888738.1"/>
    <property type="molecule type" value="Genomic_DNA"/>
</dbReference>
<dbReference type="Pfam" id="PF26399">
    <property type="entry name" value="PRM_STIL"/>
    <property type="match status" value="1"/>
</dbReference>
<dbReference type="Pfam" id="PF15253">
    <property type="entry name" value="STIL_N"/>
    <property type="match status" value="1"/>
</dbReference>
<accession>A0AAW0N0X9</accession>
<reference evidence="7" key="1">
    <citation type="submission" date="2024-04" db="EMBL/GenBank/DDBJ databases">
        <title>Salinicola lusitanus LLJ914,a marine bacterium isolated from the Okinawa Trough.</title>
        <authorList>
            <person name="Li J."/>
        </authorList>
    </citation>
    <scope>NUCLEOTIDE SEQUENCE [LARGE SCALE GENOMIC DNA]</scope>
</reference>
<feature type="compositionally biased region" description="Basic and acidic residues" evidence="2">
    <location>
        <begin position="120"/>
        <end position="129"/>
    </location>
</feature>
<feature type="region of interest" description="Disordered" evidence="2">
    <location>
        <begin position="1334"/>
        <end position="1353"/>
    </location>
</feature>
<dbReference type="Pfam" id="PF25775">
    <property type="entry name" value="CC_STIL"/>
    <property type="match status" value="1"/>
</dbReference>
<feature type="compositionally biased region" description="Basic and acidic residues" evidence="2">
    <location>
        <begin position="1222"/>
        <end position="1249"/>
    </location>
</feature>
<feature type="compositionally biased region" description="Polar residues" evidence="2">
    <location>
        <begin position="61"/>
        <end position="105"/>
    </location>
</feature>
<feature type="domain" description="STIL N-terminal" evidence="4">
    <location>
        <begin position="604"/>
        <end position="689"/>
    </location>
</feature>
<feature type="region of interest" description="Disordered" evidence="2">
    <location>
        <begin position="17"/>
        <end position="152"/>
    </location>
</feature>
<dbReference type="InterPro" id="IPR058559">
    <property type="entry name" value="PRM_STIL"/>
</dbReference>
<evidence type="ECO:0000256" key="1">
    <source>
        <dbReference type="SAM" id="Coils"/>
    </source>
</evidence>
<feature type="region of interest" description="Disordered" evidence="2">
    <location>
        <begin position="688"/>
        <end position="733"/>
    </location>
</feature>
<evidence type="ECO:0000313" key="7">
    <source>
        <dbReference type="Proteomes" id="UP001460270"/>
    </source>
</evidence>
<feature type="region of interest" description="Disordered" evidence="2">
    <location>
        <begin position="1222"/>
        <end position="1269"/>
    </location>
</feature>
<feature type="compositionally biased region" description="Low complexity" evidence="2">
    <location>
        <begin position="895"/>
        <end position="906"/>
    </location>
</feature>
<dbReference type="InterPro" id="IPR057731">
    <property type="entry name" value="STIL_N"/>
</dbReference>
<dbReference type="Pfam" id="PF13843">
    <property type="entry name" value="DDE_Tnp_1_7"/>
    <property type="match status" value="1"/>
</dbReference>
<evidence type="ECO:0000259" key="3">
    <source>
        <dbReference type="Pfam" id="PF13843"/>
    </source>
</evidence>
<feature type="region of interest" description="Disordered" evidence="2">
    <location>
        <begin position="833"/>
        <end position="907"/>
    </location>
</feature>
<feature type="compositionally biased region" description="Basic and acidic residues" evidence="2">
    <location>
        <begin position="1151"/>
        <end position="1165"/>
    </location>
</feature>
<feature type="compositionally biased region" description="Low complexity" evidence="2">
    <location>
        <begin position="1250"/>
        <end position="1261"/>
    </location>
</feature>
<evidence type="ECO:0000259" key="4">
    <source>
        <dbReference type="Pfam" id="PF15253"/>
    </source>
</evidence>
<comment type="caution">
    <text evidence="6">The sequence shown here is derived from an EMBL/GenBank/DDBJ whole genome shotgun (WGS) entry which is preliminary data.</text>
</comment>
<feature type="compositionally biased region" description="Polar residues" evidence="2">
    <location>
        <begin position="856"/>
        <end position="879"/>
    </location>
</feature>
<feature type="region of interest" description="Disordered" evidence="2">
    <location>
        <begin position="748"/>
        <end position="783"/>
    </location>
</feature>
<evidence type="ECO:0008006" key="8">
    <source>
        <dbReference type="Google" id="ProtNLM"/>
    </source>
</evidence>
<keyword evidence="1" id="KW-0175">Coiled coil</keyword>
<evidence type="ECO:0000259" key="5">
    <source>
        <dbReference type="Pfam" id="PF25775"/>
    </source>
</evidence>
<feature type="region of interest" description="Disordered" evidence="2">
    <location>
        <begin position="1109"/>
        <end position="1208"/>
    </location>
</feature>
<dbReference type="Proteomes" id="UP001460270">
    <property type="component" value="Unassembled WGS sequence"/>
</dbReference>
<feature type="domain" description="PiggyBac transposable element-derived protein" evidence="3">
    <location>
        <begin position="166"/>
        <end position="512"/>
    </location>
</feature>
<feature type="domain" description="STIL coiled coil region" evidence="5">
    <location>
        <begin position="1057"/>
        <end position="1084"/>
    </location>
</feature>
<dbReference type="PANTHER" id="PTHR46599">
    <property type="entry name" value="PIGGYBAC TRANSPOSABLE ELEMENT-DERIVED PROTEIN 4"/>
    <property type="match status" value="1"/>
</dbReference>
<evidence type="ECO:0000256" key="2">
    <source>
        <dbReference type="SAM" id="MobiDB-lite"/>
    </source>
</evidence>
<feature type="compositionally biased region" description="Low complexity" evidence="2">
    <location>
        <begin position="1167"/>
        <end position="1180"/>
    </location>
</feature>
<protein>
    <recommendedName>
        <fullName evidence="8">PiggyBac transposable element-derived protein domain-containing protein</fullName>
    </recommendedName>
</protein>
<gene>
    <name evidence="6" type="ORF">WMY93_024298</name>
</gene>
<dbReference type="PANTHER" id="PTHR46599:SF6">
    <property type="entry name" value="DUAL SPECIFICITY PHOSPHATASE 26"/>
    <property type="match status" value="1"/>
</dbReference>